<dbReference type="EMBL" id="FXUG01000004">
    <property type="protein sequence ID" value="SMP53119.1"/>
    <property type="molecule type" value="Genomic_DNA"/>
</dbReference>
<dbReference type="RefSeq" id="WP_283432251.1">
    <property type="nucleotide sequence ID" value="NZ_FXUG01000004.1"/>
</dbReference>
<name>A0ABY1PYQ4_9BACT</name>
<keyword evidence="2" id="KW-1185">Reference proteome</keyword>
<sequence>MFCRQRYHDLARDAEAIKQVRYGRIITQQGKLVAVERHWLSSPASIAQVWWESNRGRIRGDLCHLDFHIPGGVSGFITLDYVRSGSETRYKTFLGACNVLNEVARLRNAQAIVAHITNGRISDRLLERQGWERHMLNWRGRHFIRRFLDGYPELQPGRY</sequence>
<evidence type="ECO:0000313" key="1">
    <source>
        <dbReference type="EMBL" id="SMP53119.1"/>
    </source>
</evidence>
<organism evidence="1 2">
    <name type="scientific">Neorhodopirellula lusitana</name>
    <dbReference type="NCBI Taxonomy" id="445327"/>
    <lineage>
        <taxon>Bacteria</taxon>
        <taxon>Pseudomonadati</taxon>
        <taxon>Planctomycetota</taxon>
        <taxon>Planctomycetia</taxon>
        <taxon>Pirellulales</taxon>
        <taxon>Pirellulaceae</taxon>
        <taxon>Neorhodopirellula</taxon>
    </lineage>
</organism>
<evidence type="ECO:0000313" key="2">
    <source>
        <dbReference type="Proteomes" id="UP001158067"/>
    </source>
</evidence>
<protein>
    <submittedName>
        <fullName evidence="1">Uncharacterized protein</fullName>
    </submittedName>
</protein>
<reference evidence="1 2" key="1">
    <citation type="submission" date="2017-05" db="EMBL/GenBank/DDBJ databases">
        <authorList>
            <person name="Varghese N."/>
            <person name="Submissions S."/>
        </authorList>
    </citation>
    <scope>NUCLEOTIDE SEQUENCE [LARGE SCALE GENOMIC DNA]</scope>
    <source>
        <strain evidence="1 2">DSM 25457</strain>
    </source>
</reference>
<comment type="caution">
    <text evidence="1">The sequence shown here is derived from an EMBL/GenBank/DDBJ whole genome shotgun (WGS) entry which is preliminary data.</text>
</comment>
<proteinExistence type="predicted"/>
<accession>A0ABY1PYQ4</accession>
<dbReference type="Proteomes" id="UP001158067">
    <property type="component" value="Unassembled WGS sequence"/>
</dbReference>
<gene>
    <name evidence="1" type="ORF">SAMN06265222_10458</name>
</gene>